<feature type="transmembrane region" description="Helical" evidence="2">
    <location>
        <begin position="494"/>
        <end position="515"/>
    </location>
</feature>
<dbReference type="RefSeq" id="WP_161479501.1">
    <property type="nucleotide sequence ID" value="NZ_WXEW01000003.1"/>
</dbReference>
<feature type="transmembrane region" description="Helical" evidence="2">
    <location>
        <begin position="535"/>
        <end position="555"/>
    </location>
</feature>
<keyword evidence="2" id="KW-1133">Transmembrane helix</keyword>
<feature type="transmembrane region" description="Helical" evidence="2">
    <location>
        <begin position="618"/>
        <end position="635"/>
    </location>
</feature>
<feature type="transmembrane region" description="Helical" evidence="2">
    <location>
        <begin position="715"/>
        <end position="732"/>
    </location>
</feature>
<comment type="caution">
    <text evidence="3">The sequence shown here is derived from an EMBL/GenBank/DDBJ whole genome shotgun (WGS) entry which is preliminary data.</text>
</comment>
<name>A0A7C9NZQ8_9ACTN</name>
<feature type="transmembrane region" description="Helical" evidence="2">
    <location>
        <begin position="677"/>
        <end position="695"/>
    </location>
</feature>
<proteinExistence type="predicted"/>
<keyword evidence="2" id="KW-0812">Transmembrane</keyword>
<organism evidence="3 4">
    <name type="scientific">Herbidospora solisilvae</name>
    <dbReference type="NCBI Taxonomy" id="2696284"/>
    <lineage>
        <taxon>Bacteria</taxon>
        <taxon>Bacillati</taxon>
        <taxon>Actinomycetota</taxon>
        <taxon>Actinomycetes</taxon>
        <taxon>Streptosporangiales</taxon>
        <taxon>Streptosporangiaceae</taxon>
        <taxon>Herbidospora</taxon>
    </lineage>
</organism>
<dbReference type="GO" id="GO:0005576">
    <property type="term" value="C:extracellular region"/>
    <property type="evidence" value="ECO:0007669"/>
    <property type="project" value="InterPro"/>
</dbReference>
<sequence length="773" mass="79274">MHGPSEGAAARGEAPDLAALPRNGTAENGTAENGTAENGTGENGTGENGTGENRTSETRTALASGGVADTSHRARPVARRPVRAAGSRRARIHRIVWVLLTAVLTGVFGLPGSALAAPQGQVVIIGVPGLEWADLSPWRTPNLWKLAETAGAASLSTRAVPLEGRGITCPVAGWLTVSAGQRAAAPGCEPPVQPRGATVPDWQALVELQRQSSFQARIGTLGQAVKDAGGKTVAVGPGALLAAVDLSGNTTSYFESIADLNPGGYQLIVAEAPEISDAWLADGMSARGREQAVAAADTTVGAILAKIPQRATILVGGVSDARAGAHLHVAMARGPSFGTGLLTASSTRQVGLVTITDLTATALTALGLPVPDGVVGRAWTPTAQPADPKALADDDLASQVLRDVREPFFFALVMIQVLFYAVASVIMRRQVAAAGRAMMIVGVVSGAVPISTFLAQLVPWWSVAHPMPALVGTILGFALLIAAVAFAGPWRRDVLGPLGVVAGVSSVALLLDVMTGSHLQVNAVTGYEPVTGGRFYGFGNMAFAVYSTGTILFLAAAAHFIRRRTSALVFCAGYGLFAIAADGWPSWGADFGGVPSFVLGFAVFMLLLAGLRVSVARLALIAVGGAALITVIALADYSRPAEQRTHLGAFVQQVIDGEAGGVLARKLGAMLGTLGNWPLTLLSLVAVAFLFLVLARPREMRVAALSVAYEKAPELRAGLIGALTAAFVGFLINDSGIAIPAMALTVAVPLTLAAAVRAETPPPRAGATERPGT</sequence>
<dbReference type="Proteomes" id="UP000479526">
    <property type="component" value="Unassembled WGS sequence"/>
</dbReference>
<accession>A0A7C9NZQ8</accession>
<dbReference type="EMBL" id="WXEW01000003">
    <property type="protein sequence ID" value="NAS22077.1"/>
    <property type="molecule type" value="Genomic_DNA"/>
</dbReference>
<dbReference type="SUPFAM" id="SSF53649">
    <property type="entry name" value="Alkaline phosphatase-like"/>
    <property type="match status" value="1"/>
</dbReference>
<evidence type="ECO:0000256" key="1">
    <source>
        <dbReference type="SAM" id="MobiDB-lite"/>
    </source>
</evidence>
<gene>
    <name evidence="3" type="ORF">GT755_10315</name>
</gene>
<feature type="transmembrane region" description="Helical" evidence="2">
    <location>
        <begin position="439"/>
        <end position="461"/>
    </location>
</feature>
<feature type="transmembrane region" description="Helical" evidence="2">
    <location>
        <begin position="593"/>
        <end position="611"/>
    </location>
</feature>
<reference evidence="3 4" key="1">
    <citation type="submission" date="2020-01" db="EMBL/GenBank/DDBJ databases">
        <title>Herbidospora sp. NEAU-GS84 nov., a novel actinomycete isolated from soil.</title>
        <authorList>
            <person name="Han L."/>
        </authorList>
    </citation>
    <scope>NUCLEOTIDE SEQUENCE [LARGE SCALE GENOMIC DNA]</scope>
    <source>
        <strain evidence="3 4">NEAU-GS84</strain>
    </source>
</reference>
<feature type="transmembrane region" description="Helical" evidence="2">
    <location>
        <begin position="408"/>
        <end position="427"/>
    </location>
</feature>
<evidence type="ECO:0000256" key="2">
    <source>
        <dbReference type="SAM" id="Phobius"/>
    </source>
</evidence>
<keyword evidence="4" id="KW-1185">Reference proteome</keyword>
<feature type="transmembrane region" description="Helical" evidence="2">
    <location>
        <begin position="95"/>
        <end position="117"/>
    </location>
</feature>
<feature type="transmembrane region" description="Helical" evidence="2">
    <location>
        <begin position="738"/>
        <end position="756"/>
    </location>
</feature>
<protein>
    <submittedName>
        <fullName evidence="3">Uncharacterized protein</fullName>
    </submittedName>
</protein>
<evidence type="ECO:0000313" key="3">
    <source>
        <dbReference type="EMBL" id="NAS22077.1"/>
    </source>
</evidence>
<feature type="transmembrane region" description="Helical" evidence="2">
    <location>
        <begin position="567"/>
        <end position="587"/>
    </location>
</feature>
<feature type="region of interest" description="Disordered" evidence="1">
    <location>
        <begin position="1"/>
        <end position="82"/>
    </location>
</feature>
<dbReference type="PRINTS" id="PR01747">
    <property type="entry name" value="DENSEGRNULE7"/>
</dbReference>
<dbReference type="InterPro" id="IPR008120">
    <property type="entry name" value="Dense_granule_Gra7_protein"/>
</dbReference>
<feature type="compositionally biased region" description="Basic residues" evidence="1">
    <location>
        <begin position="73"/>
        <end position="82"/>
    </location>
</feature>
<feature type="transmembrane region" description="Helical" evidence="2">
    <location>
        <begin position="467"/>
        <end position="487"/>
    </location>
</feature>
<dbReference type="InterPro" id="IPR017850">
    <property type="entry name" value="Alkaline_phosphatase_core_sf"/>
</dbReference>
<keyword evidence="2" id="KW-0472">Membrane</keyword>
<dbReference type="Gene3D" id="3.40.720.10">
    <property type="entry name" value="Alkaline Phosphatase, subunit A"/>
    <property type="match status" value="1"/>
</dbReference>
<evidence type="ECO:0000313" key="4">
    <source>
        <dbReference type="Proteomes" id="UP000479526"/>
    </source>
</evidence>
<dbReference type="AlphaFoldDB" id="A0A7C9NZQ8"/>
<feature type="compositionally biased region" description="Low complexity" evidence="1">
    <location>
        <begin position="23"/>
        <end position="40"/>
    </location>
</feature>